<dbReference type="Pfam" id="PF12019">
    <property type="entry name" value="GspH"/>
    <property type="match status" value="1"/>
</dbReference>
<dbReference type="Gene3D" id="3.55.40.10">
    <property type="entry name" value="minor pseudopilin epsh domain"/>
    <property type="match status" value="1"/>
</dbReference>
<evidence type="ECO:0000256" key="4">
    <source>
        <dbReference type="ARBA" id="ARBA00022481"/>
    </source>
</evidence>
<dbReference type="GO" id="GO:0015628">
    <property type="term" value="P:protein secretion by the type II secretion system"/>
    <property type="evidence" value="ECO:0007669"/>
    <property type="project" value="InterPro"/>
</dbReference>
<sequence>MTTNHFQRGGLTLPGGAAIRGFTLLEVMVVIVIIGIIVSQITISFSGQSPEEILKTEARRFASLAQLASEEALLSNALIGIAVDHDGYQFLRRQKDKWQASTESVFRKRSLPDEVRIALDSDYHPAEKEEEKLAPSILILPSGEITPFHITFISEATDDRFYIEGSENGSIDFQHTPAL</sequence>
<dbReference type="Proteomes" id="UP000051634">
    <property type="component" value="Unassembled WGS sequence"/>
</dbReference>
<keyword evidence="4" id="KW-0488">Methylation</keyword>
<evidence type="ECO:0000256" key="7">
    <source>
        <dbReference type="ARBA" id="ARBA00022989"/>
    </source>
</evidence>
<dbReference type="STRING" id="54398.Ga0074115_12429"/>
<dbReference type="InterPro" id="IPR022346">
    <property type="entry name" value="T2SS_GspH"/>
</dbReference>
<evidence type="ECO:0000256" key="8">
    <source>
        <dbReference type="ARBA" id="ARBA00023136"/>
    </source>
</evidence>
<dbReference type="GO" id="GO:0015627">
    <property type="term" value="C:type II protein secretion system complex"/>
    <property type="evidence" value="ECO:0007669"/>
    <property type="project" value="InterPro"/>
</dbReference>
<evidence type="ECO:0000256" key="10">
    <source>
        <dbReference type="ARBA" id="ARBA00030775"/>
    </source>
</evidence>
<dbReference type="InterPro" id="IPR045584">
    <property type="entry name" value="Pilin-like"/>
</dbReference>
<keyword evidence="3" id="KW-1003">Cell membrane</keyword>
<evidence type="ECO:0000256" key="11">
    <source>
        <dbReference type="SAM" id="Phobius"/>
    </source>
</evidence>
<keyword evidence="7 11" id="KW-1133">Transmembrane helix</keyword>
<evidence type="ECO:0000259" key="12">
    <source>
        <dbReference type="Pfam" id="PF12019"/>
    </source>
</evidence>
<evidence type="ECO:0000313" key="15">
    <source>
        <dbReference type="Proteomes" id="UP000051276"/>
    </source>
</evidence>
<dbReference type="EMBL" id="LDXT01000073">
    <property type="protein sequence ID" value="KRT55782.1"/>
    <property type="molecule type" value="Genomic_DNA"/>
</dbReference>
<dbReference type="NCBIfam" id="TIGR02532">
    <property type="entry name" value="IV_pilin_GFxxxE"/>
    <property type="match status" value="1"/>
</dbReference>
<dbReference type="SUPFAM" id="SSF54523">
    <property type="entry name" value="Pili subunits"/>
    <property type="match status" value="1"/>
</dbReference>
<evidence type="ECO:0000256" key="6">
    <source>
        <dbReference type="ARBA" id="ARBA00022692"/>
    </source>
</evidence>
<dbReference type="PRINTS" id="PR00885">
    <property type="entry name" value="BCTERIALGSPH"/>
</dbReference>
<evidence type="ECO:0000313" key="16">
    <source>
        <dbReference type="Proteomes" id="UP000051634"/>
    </source>
</evidence>
<comment type="caution">
    <text evidence="13">The sequence shown here is derived from an EMBL/GenBank/DDBJ whole genome shotgun (WGS) entry which is preliminary data.</text>
</comment>
<evidence type="ECO:0000313" key="13">
    <source>
        <dbReference type="EMBL" id="KRT55782.1"/>
    </source>
</evidence>
<evidence type="ECO:0000256" key="1">
    <source>
        <dbReference type="ARBA" id="ARBA00004377"/>
    </source>
</evidence>
<evidence type="ECO:0000256" key="5">
    <source>
        <dbReference type="ARBA" id="ARBA00022519"/>
    </source>
</evidence>
<dbReference type="AlphaFoldDB" id="A0A0T5YZN3"/>
<comment type="subcellular location">
    <subcellularLocation>
        <location evidence="1">Cell inner membrane</location>
        <topology evidence="1">Single-pass membrane protein</topology>
    </subcellularLocation>
</comment>
<keyword evidence="6 11" id="KW-0812">Transmembrane</keyword>
<evidence type="ECO:0000256" key="9">
    <source>
        <dbReference type="ARBA" id="ARBA00025772"/>
    </source>
</evidence>
<dbReference type="Proteomes" id="UP000051276">
    <property type="component" value="Unassembled WGS sequence"/>
</dbReference>
<dbReference type="PATRIC" id="fig|54398.3.peg.2480"/>
<accession>A0A0T5YZN3</accession>
<feature type="domain" description="General secretion pathway GspH" evidence="12">
    <location>
        <begin position="57"/>
        <end position="160"/>
    </location>
</feature>
<dbReference type="InterPro" id="IPR012902">
    <property type="entry name" value="N_methyl_site"/>
</dbReference>
<feature type="transmembrane region" description="Helical" evidence="11">
    <location>
        <begin position="21"/>
        <end position="43"/>
    </location>
</feature>
<evidence type="ECO:0000313" key="14">
    <source>
        <dbReference type="EMBL" id="KRT58426.1"/>
    </source>
</evidence>
<dbReference type="InterPro" id="IPR002416">
    <property type="entry name" value="T2SS_protein-GspH"/>
</dbReference>
<gene>
    <name evidence="13" type="ORF">Ga0074115_12429</name>
    <name evidence="14" type="ORF">Ga0076813_13486</name>
</gene>
<dbReference type="GO" id="GO:0005886">
    <property type="term" value="C:plasma membrane"/>
    <property type="evidence" value="ECO:0007669"/>
    <property type="project" value="UniProtKB-SubCell"/>
</dbReference>
<protein>
    <recommendedName>
        <fullName evidence="2">Type II secretion system protein H</fullName>
    </recommendedName>
    <alternativeName>
        <fullName evidence="10">General secretion pathway protein H</fullName>
    </alternativeName>
</protein>
<evidence type="ECO:0000256" key="2">
    <source>
        <dbReference type="ARBA" id="ARBA00021549"/>
    </source>
</evidence>
<proteinExistence type="inferred from homology"/>
<dbReference type="EMBL" id="LMXI01000346">
    <property type="protein sequence ID" value="KRT58426.1"/>
    <property type="molecule type" value="Genomic_DNA"/>
</dbReference>
<dbReference type="InterPro" id="IPR049875">
    <property type="entry name" value="TypeII_GspH"/>
</dbReference>
<evidence type="ECO:0000256" key="3">
    <source>
        <dbReference type="ARBA" id="ARBA00022475"/>
    </source>
</evidence>
<keyword evidence="16" id="KW-1185">Reference proteome</keyword>
<comment type="similarity">
    <text evidence="9">Belongs to the GSP H family.</text>
</comment>
<dbReference type="NCBIfam" id="TIGR01708">
    <property type="entry name" value="typeII_sec_gspH"/>
    <property type="match status" value="1"/>
</dbReference>
<organism evidence="13 16">
    <name type="scientific">endosymbiont of Ridgeia piscesae</name>
    <dbReference type="NCBI Taxonomy" id="54398"/>
    <lineage>
        <taxon>Bacteria</taxon>
        <taxon>Pseudomonadati</taxon>
        <taxon>Pseudomonadota</taxon>
        <taxon>Gammaproteobacteria</taxon>
        <taxon>sulfur-oxidizing symbionts</taxon>
    </lineage>
</organism>
<name>A0A0T5YZN3_9GAMM</name>
<keyword evidence="8 11" id="KW-0472">Membrane</keyword>
<keyword evidence="5" id="KW-0997">Cell inner membrane</keyword>
<dbReference type="RefSeq" id="WP_057955402.1">
    <property type="nucleotide sequence ID" value="NZ_KQ556879.1"/>
</dbReference>
<dbReference type="OrthoDB" id="5730913at2"/>
<reference evidence="15 16" key="1">
    <citation type="submission" date="2015-11" db="EMBL/GenBank/DDBJ databases">
        <title>The genome of Candidatus Endoriftia persephone in Ridgeia piscesae and population structure of the North Eastern Pacific vestimentiferan symbionts.</title>
        <authorList>
            <person name="Perez M."/>
            <person name="Juniper K.S."/>
        </authorList>
    </citation>
    <scope>NUCLEOTIDE SEQUENCE [LARGE SCALE GENOMIC DNA]</scope>
    <source>
        <strain evidence="14">Ind10</strain>
        <strain evidence="13">Ind11</strain>
    </source>
</reference>
<dbReference type="Pfam" id="PF07963">
    <property type="entry name" value="N_methyl"/>
    <property type="match status" value="1"/>
</dbReference>